<dbReference type="EMBL" id="CM023480">
    <property type="protein sequence ID" value="KAH7971323.1"/>
    <property type="molecule type" value="Genomic_DNA"/>
</dbReference>
<comment type="caution">
    <text evidence="1">The sequence shown here is derived from an EMBL/GenBank/DDBJ whole genome shotgun (WGS) entry which is preliminary data.</text>
</comment>
<proteinExistence type="predicted"/>
<sequence>MASQLKRRIPTNDGYDYAACSSSGSGSGCHSAPNQSEEWAYHQSVPGEHYSFLGYHNYAKRLCHTGTQEAAVVEETRASSFNSAPTGAPERTTGVESVPGTTVDDFRPDANVACFSADDSAGSEPRTWIPAGELGNPASQDAVAPSRTLRSVSQPWIPLLISLEDETITAWDLDPKAVEEAVRSVGGNEGVITVKITATGCFVVHVRDSATTLKLQRMKTLLGAAVDVRLSTWYTRNMAKIRTVPLYVTDGEMLEELEPAGVMSARRAVSYTRLDNGTCLESPKSTVILVFAPEVTELPTTVTIDGDRYKVEACQRTAMQCMNCFGFGHQARRCQSAVRCKLCAGFHHHHHCRYLEGYVCVNCGGGHAATYSFCPAKERAVAERNGFYCCK</sequence>
<evidence type="ECO:0000313" key="2">
    <source>
        <dbReference type="Proteomes" id="UP000821865"/>
    </source>
</evidence>
<gene>
    <name evidence="1" type="ORF">HPB49_021533</name>
</gene>
<dbReference type="Proteomes" id="UP000821865">
    <property type="component" value="Chromosome 11"/>
</dbReference>
<name>A0ACB8DKX8_DERSI</name>
<protein>
    <submittedName>
        <fullName evidence="1">Uncharacterized protein</fullName>
    </submittedName>
</protein>
<evidence type="ECO:0000313" key="1">
    <source>
        <dbReference type="EMBL" id="KAH7971323.1"/>
    </source>
</evidence>
<organism evidence="1 2">
    <name type="scientific">Dermacentor silvarum</name>
    <name type="common">Tick</name>
    <dbReference type="NCBI Taxonomy" id="543639"/>
    <lineage>
        <taxon>Eukaryota</taxon>
        <taxon>Metazoa</taxon>
        <taxon>Ecdysozoa</taxon>
        <taxon>Arthropoda</taxon>
        <taxon>Chelicerata</taxon>
        <taxon>Arachnida</taxon>
        <taxon>Acari</taxon>
        <taxon>Parasitiformes</taxon>
        <taxon>Ixodida</taxon>
        <taxon>Ixodoidea</taxon>
        <taxon>Ixodidae</taxon>
        <taxon>Rhipicephalinae</taxon>
        <taxon>Dermacentor</taxon>
    </lineage>
</organism>
<keyword evidence="2" id="KW-1185">Reference proteome</keyword>
<accession>A0ACB8DKX8</accession>
<reference evidence="1" key="1">
    <citation type="submission" date="2020-05" db="EMBL/GenBank/DDBJ databases">
        <title>Large-scale comparative analyses of tick genomes elucidate their genetic diversity and vector capacities.</title>
        <authorList>
            <person name="Jia N."/>
            <person name="Wang J."/>
            <person name="Shi W."/>
            <person name="Du L."/>
            <person name="Sun Y."/>
            <person name="Zhan W."/>
            <person name="Jiang J."/>
            <person name="Wang Q."/>
            <person name="Zhang B."/>
            <person name="Ji P."/>
            <person name="Sakyi L.B."/>
            <person name="Cui X."/>
            <person name="Yuan T."/>
            <person name="Jiang B."/>
            <person name="Yang W."/>
            <person name="Lam T.T.-Y."/>
            <person name="Chang Q."/>
            <person name="Ding S."/>
            <person name="Wang X."/>
            <person name="Zhu J."/>
            <person name="Ruan X."/>
            <person name="Zhao L."/>
            <person name="Wei J."/>
            <person name="Que T."/>
            <person name="Du C."/>
            <person name="Cheng J."/>
            <person name="Dai P."/>
            <person name="Han X."/>
            <person name="Huang E."/>
            <person name="Gao Y."/>
            <person name="Liu J."/>
            <person name="Shao H."/>
            <person name="Ye R."/>
            <person name="Li L."/>
            <person name="Wei W."/>
            <person name="Wang X."/>
            <person name="Wang C."/>
            <person name="Yang T."/>
            <person name="Huo Q."/>
            <person name="Li W."/>
            <person name="Guo W."/>
            <person name="Chen H."/>
            <person name="Zhou L."/>
            <person name="Ni X."/>
            <person name="Tian J."/>
            <person name="Zhou Y."/>
            <person name="Sheng Y."/>
            <person name="Liu T."/>
            <person name="Pan Y."/>
            <person name="Xia L."/>
            <person name="Li J."/>
            <person name="Zhao F."/>
            <person name="Cao W."/>
        </authorList>
    </citation>
    <scope>NUCLEOTIDE SEQUENCE</scope>
    <source>
        <strain evidence="1">Dsil-2018</strain>
    </source>
</reference>